<proteinExistence type="inferred from homology"/>
<keyword evidence="10" id="KW-1185">Reference proteome</keyword>
<accession>A0ABP0U7Y9</accession>
<dbReference type="InterPro" id="IPR036649">
    <property type="entry name" value="Pyrophosphatase_sf"/>
</dbReference>
<evidence type="ECO:0000256" key="7">
    <source>
        <dbReference type="ARBA" id="ARBA00047820"/>
    </source>
</evidence>
<dbReference type="Gene3D" id="3.90.80.10">
    <property type="entry name" value="Inorganic pyrophosphatase"/>
    <property type="match status" value="1"/>
</dbReference>
<dbReference type="PANTHER" id="PTHR10286">
    <property type="entry name" value="INORGANIC PYROPHOSPHATASE"/>
    <property type="match status" value="1"/>
</dbReference>
<feature type="compositionally biased region" description="Low complexity" evidence="8">
    <location>
        <begin position="51"/>
        <end position="74"/>
    </location>
</feature>
<protein>
    <recommendedName>
        <fullName evidence="3">inorganic diphosphatase</fullName>
        <ecNumber evidence="3">3.6.1.1</ecNumber>
    </recommendedName>
</protein>
<dbReference type="CDD" id="cd00412">
    <property type="entry name" value="pyrophosphatase"/>
    <property type="match status" value="1"/>
</dbReference>
<comment type="catalytic activity">
    <reaction evidence="7">
        <text>diphosphate + H2O = 2 phosphate + H(+)</text>
        <dbReference type="Rhea" id="RHEA:24576"/>
        <dbReference type="ChEBI" id="CHEBI:15377"/>
        <dbReference type="ChEBI" id="CHEBI:15378"/>
        <dbReference type="ChEBI" id="CHEBI:33019"/>
        <dbReference type="ChEBI" id="CHEBI:43474"/>
        <dbReference type="EC" id="3.6.1.1"/>
    </reaction>
</comment>
<evidence type="ECO:0000256" key="3">
    <source>
        <dbReference type="ARBA" id="ARBA00012146"/>
    </source>
</evidence>
<evidence type="ECO:0000313" key="9">
    <source>
        <dbReference type="EMBL" id="CAK9215103.1"/>
    </source>
</evidence>
<comment type="similarity">
    <text evidence="2">Belongs to the PPase family.</text>
</comment>
<sequence>MAAVRSAMTTTRTHFLLLPNNKCSSSGCYFLRLNKAFASLCRWPSTKEKSSSSSAEETLARRIASRGGSISSSSKEFSTREEGQSESLEYRIFFSDRTGRTISPWHDIPLRSSSGEDGDGTLLNFVVEIPKRTKAKMEVATEEQPYTPIKQDTKNGKLRYYPQIHCCAQLFFSRYNINWNYGLLPQTWEDPTHSNPDIENTYGDNDPVDIVEIGERQAEVGEVLKVKPLGIFAMIDEGELDWKVVAISVDDQKAYLVDDIDDVEIYFPGTLTAIHDWFQDYKVPDGSPPNRFGLGDKPADKATALRVIAETNAAWANLVNRHDPGEINQLKPHAET</sequence>
<evidence type="ECO:0000256" key="4">
    <source>
        <dbReference type="ARBA" id="ARBA00022723"/>
    </source>
</evidence>
<organism evidence="9 10">
    <name type="scientific">Sphagnum troendelagicum</name>
    <dbReference type="NCBI Taxonomy" id="128251"/>
    <lineage>
        <taxon>Eukaryota</taxon>
        <taxon>Viridiplantae</taxon>
        <taxon>Streptophyta</taxon>
        <taxon>Embryophyta</taxon>
        <taxon>Bryophyta</taxon>
        <taxon>Sphagnophytina</taxon>
        <taxon>Sphagnopsida</taxon>
        <taxon>Sphagnales</taxon>
        <taxon>Sphagnaceae</taxon>
        <taxon>Sphagnum</taxon>
    </lineage>
</organism>
<dbReference type="Proteomes" id="UP001497512">
    <property type="component" value="Chromosome 2"/>
</dbReference>
<evidence type="ECO:0000256" key="2">
    <source>
        <dbReference type="ARBA" id="ARBA00006220"/>
    </source>
</evidence>
<gene>
    <name evidence="9" type="ORF">CSSPTR1EN2_LOCUS12564</name>
</gene>
<name>A0ABP0U7Y9_9BRYO</name>
<evidence type="ECO:0000256" key="1">
    <source>
        <dbReference type="ARBA" id="ARBA00001946"/>
    </source>
</evidence>
<dbReference type="PROSITE" id="PS00387">
    <property type="entry name" value="PPASE"/>
    <property type="match status" value="1"/>
</dbReference>
<evidence type="ECO:0000256" key="6">
    <source>
        <dbReference type="ARBA" id="ARBA00022842"/>
    </source>
</evidence>
<keyword evidence="4" id="KW-0479">Metal-binding</keyword>
<evidence type="ECO:0000256" key="5">
    <source>
        <dbReference type="ARBA" id="ARBA00022801"/>
    </source>
</evidence>
<dbReference type="EC" id="3.6.1.1" evidence="3"/>
<dbReference type="SUPFAM" id="SSF50324">
    <property type="entry name" value="Inorganic pyrophosphatase"/>
    <property type="match status" value="1"/>
</dbReference>
<reference evidence="9" key="1">
    <citation type="submission" date="2024-02" db="EMBL/GenBank/DDBJ databases">
        <authorList>
            <consortium name="ELIXIR-Norway"/>
            <consortium name="Elixir Norway"/>
        </authorList>
    </citation>
    <scope>NUCLEOTIDE SEQUENCE</scope>
</reference>
<dbReference type="Pfam" id="PF00719">
    <property type="entry name" value="Pyrophosphatase"/>
    <property type="match status" value="1"/>
</dbReference>
<feature type="region of interest" description="Disordered" evidence="8">
    <location>
        <begin position="46"/>
        <end position="82"/>
    </location>
</feature>
<keyword evidence="6" id="KW-0460">Magnesium</keyword>
<dbReference type="InterPro" id="IPR008162">
    <property type="entry name" value="Pyrophosphatase"/>
</dbReference>
<dbReference type="EMBL" id="OZ019894">
    <property type="protein sequence ID" value="CAK9215103.1"/>
    <property type="molecule type" value="Genomic_DNA"/>
</dbReference>
<comment type="cofactor">
    <cofactor evidence="1">
        <name>Mg(2+)</name>
        <dbReference type="ChEBI" id="CHEBI:18420"/>
    </cofactor>
</comment>
<keyword evidence="5" id="KW-0378">Hydrolase</keyword>
<evidence type="ECO:0000313" key="10">
    <source>
        <dbReference type="Proteomes" id="UP001497512"/>
    </source>
</evidence>
<evidence type="ECO:0000256" key="8">
    <source>
        <dbReference type="SAM" id="MobiDB-lite"/>
    </source>
</evidence>